<comment type="caution">
    <text evidence="1">The sequence shown here is derived from an EMBL/GenBank/DDBJ whole genome shotgun (WGS) entry which is preliminary data.</text>
</comment>
<gene>
    <name evidence="1" type="ORF">CU097_010713</name>
</gene>
<dbReference type="Proteomes" id="UP000252139">
    <property type="component" value="Unassembled WGS sequence"/>
</dbReference>
<protein>
    <submittedName>
        <fullName evidence="1">Uncharacterized protein</fullName>
    </submittedName>
</protein>
<name>A0A367KEY6_RHIAZ</name>
<keyword evidence="2" id="KW-1185">Reference proteome</keyword>
<dbReference type="EMBL" id="PJQL01000046">
    <property type="protein sequence ID" value="RCI00680.1"/>
    <property type="molecule type" value="Genomic_DNA"/>
</dbReference>
<proteinExistence type="predicted"/>
<sequence length="111" mass="11999">MRGAGCIINDLWDRDIDDRQAIAFLSIQVTVGLAVLTQFDISNLSSDETYNILATSTVAGYMNAQGLSFYVINVLGTASHVAWQLKTSNTWAGAILWSGIVDDAIWSSIAV</sequence>
<accession>A0A367KEY6</accession>
<dbReference type="OrthoDB" id="18170at2759"/>
<evidence type="ECO:0000313" key="1">
    <source>
        <dbReference type="EMBL" id="RCI00680.1"/>
    </source>
</evidence>
<reference evidence="1 2" key="1">
    <citation type="journal article" date="2018" name="G3 (Bethesda)">
        <title>Phylogenetic and Phylogenomic Definition of Rhizopus Species.</title>
        <authorList>
            <person name="Gryganskyi A.P."/>
            <person name="Golan J."/>
            <person name="Dolatabadi S."/>
            <person name="Mondo S."/>
            <person name="Robb S."/>
            <person name="Idnurm A."/>
            <person name="Muszewska A."/>
            <person name="Steczkiewicz K."/>
            <person name="Masonjones S."/>
            <person name="Liao H.L."/>
            <person name="Gajdeczka M.T."/>
            <person name="Anike F."/>
            <person name="Vuek A."/>
            <person name="Anishchenko I.M."/>
            <person name="Voigt K."/>
            <person name="de Hoog G.S."/>
            <person name="Smith M.E."/>
            <person name="Heitman J."/>
            <person name="Vilgalys R."/>
            <person name="Stajich J.E."/>
        </authorList>
    </citation>
    <scope>NUCLEOTIDE SEQUENCE [LARGE SCALE GENOMIC DNA]</scope>
    <source>
        <strain evidence="1 2">CBS 357.93</strain>
    </source>
</reference>
<evidence type="ECO:0000313" key="2">
    <source>
        <dbReference type="Proteomes" id="UP000252139"/>
    </source>
</evidence>
<dbReference type="AlphaFoldDB" id="A0A367KEY6"/>
<organism evidence="1 2">
    <name type="scientific">Rhizopus azygosporus</name>
    <name type="common">Rhizopus microsporus var. azygosporus</name>
    <dbReference type="NCBI Taxonomy" id="86630"/>
    <lineage>
        <taxon>Eukaryota</taxon>
        <taxon>Fungi</taxon>
        <taxon>Fungi incertae sedis</taxon>
        <taxon>Mucoromycota</taxon>
        <taxon>Mucoromycotina</taxon>
        <taxon>Mucoromycetes</taxon>
        <taxon>Mucorales</taxon>
        <taxon>Mucorineae</taxon>
        <taxon>Rhizopodaceae</taxon>
        <taxon>Rhizopus</taxon>
    </lineage>
</organism>
<dbReference type="STRING" id="86630.A0A367KEY6"/>